<name>Q0W7W1_METAR</name>
<dbReference type="KEGG" id="rci:RCIX11"/>
<reference evidence="1 2" key="1">
    <citation type="journal article" date="2006" name="Science">
        <title>Genome of rice cluster I archaea -- the key methane producers in the rice rhizosphere.</title>
        <authorList>
            <person name="Erkel C."/>
            <person name="Kube M."/>
            <person name="Reinhardt R."/>
            <person name="Liesack W."/>
        </authorList>
    </citation>
    <scope>NUCLEOTIDE SEQUENCE [LARGE SCALE GENOMIC DNA]</scope>
    <source>
        <strain evidence="2">DSM 22066 / NBRC 105507 / MRE50</strain>
    </source>
</reference>
<evidence type="ECO:0000313" key="1">
    <source>
        <dbReference type="EMBL" id="CAJ35532.1"/>
    </source>
</evidence>
<dbReference type="Proteomes" id="UP000000663">
    <property type="component" value="Chromosome"/>
</dbReference>
<evidence type="ECO:0000313" key="2">
    <source>
        <dbReference type="Proteomes" id="UP000000663"/>
    </source>
</evidence>
<accession>Q0W7W1</accession>
<proteinExistence type="predicted"/>
<organism evidence="1 2">
    <name type="scientific">Methanocella arvoryzae (strain DSM 22066 / NBRC 105507 / MRE50)</name>
    <dbReference type="NCBI Taxonomy" id="351160"/>
    <lineage>
        <taxon>Archaea</taxon>
        <taxon>Methanobacteriati</taxon>
        <taxon>Methanobacteriota</taxon>
        <taxon>Stenosarchaea group</taxon>
        <taxon>Methanomicrobia</taxon>
        <taxon>Methanocellales</taxon>
        <taxon>Methanocellaceae</taxon>
        <taxon>Methanocella</taxon>
    </lineage>
</organism>
<dbReference type="AlphaFoldDB" id="Q0W7W1"/>
<dbReference type="EMBL" id="AM114193">
    <property type="protein sequence ID" value="CAJ35532.1"/>
    <property type="molecule type" value="Genomic_DNA"/>
</dbReference>
<keyword evidence="2" id="KW-1185">Reference proteome</keyword>
<protein>
    <submittedName>
        <fullName evidence="1">Uncharacterized protein</fullName>
    </submittedName>
</protein>
<sequence>MKNTIHYWMKRRKPNNREPPGKTKTTILLLVANNGETSFQAIRDHLKDSLNIRNLKVLRTHLAELIEDKLLLKRSQGKGKPDTYYLNGFDNFKNLHEFFQDNQLEQEFMKTQYYHHYVTSEDFKGKWLINLLQESINQRHCSIIDKIEKEDKDDRIKNQHRRLVETIENSFIEDIEDKLQNRLGDHQLDNRSNNSLLLRSSFVISKDEFEDIIDILLLSPSALRYSLKPKYADPLLLQKIMEQLFDERGFSIEFFNEIIEYNFNSLTKEDNESLTILILKSLFITDLLTNKIVKRDDSNHFLSKFLKTSDKNEPITNSRLWNQNIGRKTKIKN</sequence>
<gene>
    <name evidence="1" type="ORF">RCIX11</name>
</gene>
<dbReference type="STRING" id="351160.RCIX11"/>